<dbReference type="SUPFAM" id="SSF51604">
    <property type="entry name" value="Enolase C-terminal domain-like"/>
    <property type="match status" value="1"/>
</dbReference>
<gene>
    <name evidence="2" type="ORF">Q2T77_28115</name>
</gene>
<reference evidence="2" key="1">
    <citation type="submission" date="2023-06" db="EMBL/GenBank/DDBJ databases">
        <authorList>
            <person name="Jiang Y."/>
            <person name="Liu Q."/>
        </authorList>
    </citation>
    <scope>NUCLEOTIDE SEQUENCE</scope>
    <source>
        <strain evidence="2">CGMCC 1.12090</strain>
    </source>
</reference>
<dbReference type="InterPro" id="IPR013342">
    <property type="entry name" value="Mandelate_racemase_C"/>
</dbReference>
<dbReference type="Proteomes" id="UP001169027">
    <property type="component" value="Unassembled WGS sequence"/>
</dbReference>
<dbReference type="RefSeq" id="WP_301814124.1">
    <property type="nucleotide sequence ID" value="NZ_JAUJZH010000025.1"/>
</dbReference>
<evidence type="ECO:0000259" key="1">
    <source>
        <dbReference type="SMART" id="SM00922"/>
    </source>
</evidence>
<comment type="caution">
    <text evidence="2">The sequence shown here is derived from an EMBL/GenBank/DDBJ whole genome shotgun (WGS) entry which is preliminary data.</text>
</comment>
<dbReference type="Gene3D" id="3.20.20.120">
    <property type="entry name" value="Enolase-like C-terminal domain"/>
    <property type="match status" value="1"/>
</dbReference>
<dbReference type="SUPFAM" id="SSF54826">
    <property type="entry name" value="Enolase N-terminal domain-like"/>
    <property type="match status" value="1"/>
</dbReference>
<organism evidence="2 3">
    <name type="scientific">Variovorax ginsengisoli</name>
    <dbReference type="NCBI Taxonomy" id="363844"/>
    <lineage>
        <taxon>Bacteria</taxon>
        <taxon>Pseudomonadati</taxon>
        <taxon>Pseudomonadota</taxon>
        <taxon>Betaproteobacteria</taxon>
        <taxon>Burkholderiales</taxon>
        <taxon>Comamonadaceae</taxon>
        <taxon>Variovorax</taxon>
    </lineage>
</organism>
<sequence length="481" mass="50673">MTASASPSAPAVRILAVDFGVRAMSLRLPFKFGAVTLTRCPQVFVRATVDCGAQGTAQGWAAELMVPRWFDKRAGLSQADNVRHLQLALEAAAAAYTRGAPATAFDLFARHYEALTMQGEAAGLTALATGFGQAVLDRAVLDALCRAMQVPVHVAFQRNLVGIGDTPLADDLRGWNWNGWLARLAPAAHLEARHTIGMLDALEGDTVDVAGLPVSLSAVVRRYGHRYFKIKLGGDPAADLARLDAVLEALDAAAPGHRFSLDGNEQYADMAALQALCAGLRTLPRLAARPDALLYIEQPLPREASMTGALAGLGAPAPLLLDEADGTLDAFPVGRAHGWRGVSSKGCKGLYKAVLNRARCDQWNLTTRNTGDRCFMSAEDLTCQAGLAVQQDLALASLLGLVHCERNGHHYVDGFGGAPAAEQQAFAAAHGDLYESAGGPPRLAIRGGRIAIGSLAQPGFAHGADPDFNSLQPLSQAPALV</sequence>
<keyword evidence="3" id="KW-1185">Reference proteome</keyword>
<protein>
    <submittedName>
        <fullName evidence="2">Enolase C-terminal domain-like protein</fullName>
    </submittedName>
</protein>
<dbReference type="Gene3D" id="3.30.390.10">
    <property type="entry name" value="Enolase-like, N-terminal domain"/>
    <property type="match status" value="1"/>
</dbReference>
<dbReference type="SMART" id="SM00922">
    <property type="entry name" value="MR_MLE"/>
    <property type="match status" value="1"/>
</dbReference>
<proteinExistence type="predicted"/>
<evidence type="ECO:0000313" key="2">
    <source>
        <dbReference type="EMBL" id="MDO1536159.1"/>
    </source>
</evidence>
<dbReference type="InterPro" id="IPR036849">
    <property type="entry name" value="Enolase-like_C_sf"/>
</dbReference>
<dbReference type="InterPro" id="IPR029017">
    <property type="entry name" value="Enolase-like_N"/>
</dbReference>
<feature type="domain" description="Mandelate racemase/muconate lactonizing enzyme C-terminal" evidence="1">
    <location>
        <begin position="213"/>
        <end position="320"/>
    </location>
</feature>
<name>A0ABT8SB60_9BURK</name>
<accession>A0ABT8SB60</accession>
<evidence type="ECO:0000313" key="3">
    <source>
        <dbReference type="Proteomes" id="UP001169027"/>
    </source>
</evidence>
<dbReference type="EMBL" id="JAUKVY010000025">
    <property type="protein sequence ID" value="MDO1536159.1"/>
    <property type="molecule type" value="Genomic_DNA"/>
</dbReference>